<evidence type="ECO:0000313" key="3">
    <source>
        <dbReference type="EMBL" id="HJF33991.1"/>
    </source>
</evidence>
<dbReference type="InterPro" id="IPR025889">
    <property type="entry name" value="GSP17M-like_dom"/>
</dbReference>
<evidence type="ECO:0000259" key="2">
    <source>
        <dbReference type="Pfam" id="PF11181"/>
    </source>
</evidence>
<reference evidence="3" key="2">
    <citation type="submission" date="2021-09" db="EMBL/GenBank/DDBJ databases">
        <authorList>
            <person name="Gilroy R."/>
        </authorList>
    </citation>
    <scope>NUCLEOTIDE SEQUENCE</scope>
    <source>
        <strain evidence="3">CHK171-7178</strain>
    </source>
</reference>
<name>A0A921G5A2_SPOPS</name>
<dbReference type="AlphaFoldDB" id="A0A921G5A2"/>
<evidence type="ECO:0000256" key="1">
    <source>
        <dbReference type="SAM" id="MobiDB-lite"/>
    </source>
</evidence>
<proteinExistence type="predicted"/>
<dbReference type="Pfam" id="PF11181">
    <property type="entry name" value="YflT"/>
    <property type="match status" value="1"/>
</dbReference>
<organism evidence="3 4">
    <name type="scientific">Sporosarcina psychrophila</name>
    <name type="common">Bacillus psychrophilus</name>
    <dbReference type="NCBI Taxonomy" id="1476"/>
    <lineage>
        <taxon>Bacteria</taxon>
        <taxon>Bacillati</taxon>
        <taxon>Bacillota</taxon>
        <taxon>Bacilli</taxon>
        <taxon>Bacillales</taxon>
        <taxon>Caryophanaceae</taxon>
        <taxon>Sporosarcina</taxon>
    </lineage>
</organism>
<feature type="domain" description="General stress protein 17M-like" evidence="2">
    <location>
        <begin position="7"/>
        <end position="100"/>
    </location>
</feature>
<accession>A0A921G5A2</accession>
<gene>
    <name evidence="3" type="ORF">K8V56_19690</name>
</gene>
<evidence type="ECO:0000313" key="4">
    <source>
        <dbReference type="Proteomes" id="UP000698173"/>
    </source>
</evidence>
<sequence length="151" mass="16901">MENKEYIGTFHSIDTILYKITELKAQGYEESDMYAVTKAEDNISMLRGQTDAELLGASDENWLDRFKLFLSGEEPILNAFSRMGFSEQQSRGYYEDVKSGGIALFVKSKVLDEMDSSTERGLSGEQLDGQDGNQQMMDNGGTVPSLNTRNL</sequence>
<protein>
    <submittedName>
        <fullName evidence="3">General stress protein</fullName>
    </submittedName>
</protein>
<dbReference type="Proteomes" id="UP000698173">
    <property type="component" value="Unassembled WGS sequence"/>
</dbReference>
<dbReference type="EMBL" id="DYWT01000294">
    <property type="protein sequence ID" value="HJF33991.1"/>
    <property type="molecule type" value="Genomic_DNA"/>
</dbReference>
<feature type="compositionally biased region" description="Polar residues" evidence="1">
    <location>
        <begin position="131"/>
        <end position="151"/>
    </location>
</feature>
<reference evidence="3" key="1">
    <citation type="journal article" date="2021" name="PeerJ">
        <title>Extensive microbial diversity within the chicken gut microbiome revealed by metagenomics and culture.</title>
        <authorList>
            <person name="Gilroy R."/>
            <person name="Ravi A."/>
            <person name="Getino M."/>
            <person name="Pursley I."/>
            <person name="Horton D.L."/>
            <person name="Alikhan N.F."/>
            <person name="Baker D."/>
            <person name="Gharbi K."/>
            <person name="Hall N."/>
            <person name="Watson M."/>
            <person name="Adriaenssens E.M."/>
            <person name="Foster-Nyarko E."/>
            <person name="Jarju S."/>
            <person name="Secka A."/>
            <person name="Antonio M."/>
            <person name="Oren A."/>
            <person name="Chaudhuri R.R."/>
            <person name="La Ragione R."/>
            <person name="Hildebrand F."/>
            <person name="Pallen M.J."/>
        </authorList>
    </citation>
    <scope>NUCLEOTIDE SEQUENCE</scope>
    <source>
        <strain evidence="3">CHK171-7178</strain>
    </source>
</reference>
<comment type="caution">
    <text evidence="3">The sequence shown here is derived from an EMBL/GenBank/DDBJ whole genome shotgun (WGS) entry which is preliminary data.</text>
</comment>
<feature type="region of interest" description="Disordered" evidence="1">
    <location>
        <begin position="116"/>
        <end position="151"/>
    </location>
</feature>